<evidence type="ECO:0000313" key="1">
    <source>
        <dbReference type="EMBL" id="WIO46221.1"/>
    </source>
</evidence>
<reference evidence="1 2" key="1">
    <citation type="journal article" date="2023" name="Cell">
        <title>Genetic manipulation of Patescibacteria provides mechanistic insights into microbial dark matter and the epibiotic lifestyle.</title>
        <authorList>
            <person name="Wang Y."/>
            <person name="Gallagher L.A."/>
            <person name="Andrade P.A."/>
            <person name="Liu A."/>
            <person name="Humphreys I.R."/>
            <person name="Turkarslan S."/>
            <person name="Cutler K.J."/>
            <person name="Arrieta-Ortiz M.L."/>
            <person name="Li Y."/>
            <person name="Radey M.C."/>
            <person name="McLean J.S."/>
            <person name="Cong Q."/>
            <person name="Baker D."/>
            <person name="Baliga N.S."/>
            <person name="Peterson S.B."/>
            <person name="Mougous J.D."/>
        </authorList>
    </citation>
    <scope>NUCLEOTIDE SEQUENCE [LARGE SCALE GENOMIC DNA]</scope>
    <source>
        <strain evidence="1 2">ML1</strain>
    </source>
</reference>
<keyword evidence="2" id="KW-1185">Reference proteome</keyword>
<dbReference type="Proteomes" id="UP001177295">
    <property type="component" value="Chromosome"/>
</dbReference>
<evidence type="ECO:0000313" key="2">
    <source>
        <dbReference type="Proteomes" id="UP001177295"/>
    </source>
</evidence>
<proteinExistence type="predicted"/>
<organism evidence="1 2">
    <name type="scientific">Candidatus Southlakia epibionticum</name>
    <dbReference type="NCBI Taxonomy" id="3043284"/>
    <lineage>
        <taxon>Bacteria</taxon>
        <taxon>Candidatus Saccharimonadota</taxon>
        <taxon>Candidatus Saccharimonadia</taxon>
        <taxon>Candidatus Saccharimonadales</taxon>
        <taxon>Candidatus Saccharimonadaceae</taxon>
        <taxon>Candidatus Southlakia</taxon>
    </lineage>
</organism>
<accession>A0ABY8WW56</accession>
<protein>
    <submittedName>
        <fullName evidence="1">Uncharacterized protein</fullName>
    </submittedName>
</protein>
<gene>
    <name evidence="1" type="ORF">SEML1_0606</name>
</gene>
<dbReference type="EMBL" id="CP124550">
    <property type="protein sequence ID" value="WIO46221.1"/>
    <property type="molecule type" value="Genomic_DNA"/>
</dbReference>
<name>A0ABY8WW56_9BACT</name>
<sequence length="52" mass="6098">MSSLSNRKAFADENILKLLNILFRYINKQNEKINTTSNKQRYVVSRGIKILL</sequence>